<evidence type="ECO:0000313" key="3">
    <source>
        <dbReference type="EMBL" id="TVT41159.1"/>
    </source>
</evidence>
<dbReference type="NCBIfam" id="TIGR04183">
    <property type="entry name" value="Por_Secre_tail"/>
    <property type="match status" value="1"/>
</dbReference>
<reference evidence="3 4" key="1">
    <citation type="submission" date="2019-07" db="EMBL/GenBank/DDBJ databases">
        <title>Hymenobacter sp. straun FUR1 Genome sequencing and assembly.</title>
        <authorList>
            <person name="Chhetri G."/>
        </authorList>
    </citation>
    <scope>NUCLEOTIDE SEQUENCE [LARGE SCALE GENOMIC DNA]</scope>
    <source>
        <strain evidence="3 4">Fur1</strain>
    </source>
</reference>
<dbReference type="EMBL" id="VMRJ01000002">
    <property type="protein sequence ID" value="TVT41159.1"/>
    <property type="molecule type" value="Genomic_DNA"/>
</dbReference>
<keyword evidence="1" id="KW-0732">Signal</keyword>
<dbReference type="InterPro" id="IPR036691">
    <property type="entry name" value="Endo/exonu/phosph_ase_sf"/>
</dbReference>
<comment type="caution">
    <text evidence="3">The sequence shown here is derived from an EMBL/GenBank/DDBJ whole genome shotgun (WGS) entry which is preliminary data.</text>
</comment>
<dbReference type="InterPro" id="IPR026444">
    <property type="entry name" value="Secre_tail"/>
</dbReference>
<evidence type="ECO:0000313" key="4">
    <source>
        <dbReference type="Proteomes" id="UP000317624"/>
    </source>
</evidence>
<dbReference type="SUPFAM" id="SSF56219">
    <property type="entry name" value="DNase I-like"/>
    <property type="match status" value="1"/>
</dbReference>
<protein>
    <submittedName>
        <fullName evidence="3">T9SS type A sorting domain-containing protein</fullName>
    </submittedName>
</protein>
<dbReference type="Pfam" id="PF18962">
    <property type="entry name" value="Por_Secre_tail"/>
    <property type="match status" value="1"/>
</dbReference>
<organism evidence="3 4">
    <name type="scientific">Hymenobacter setariae</name>
    <dbReference type="NCBI Taxonomy" id="2594794"/>
    <lineage>
        <taxon>Bacteria</taxon>
        <taxon>Pseudomonadati</taxon>
        <taxon>Bacteroidota</taxon>
        <taxon>Cytophagia</taxon>
        <taxon>Cytophagales</taxon>
        <taxon>Hymenobacteraceae</taxon>
        <taxon>Hymenobacter</taxon>
    </lineage>
</organism>
<proteinExistence type="predicted"/>
<keyword evidence="4" id="KW-1185">Reference proteome</keyword>
<dbReference type="Proteomes" id="UP000317624">
    <property type="component" value="Unassembled WGS sequence"/>
</dbReference>
<feature type="signal peptide" evidence="1">
    <location>
        <begin position="1"/>
        <end position="23"/>
    </location>
</feature>
<sequence>MTKPFLKLGWTSLLALATLGAHAQATAPLTGTSYAQDFNELAATGTANTKTTLPLGWDFVETGTNGDQTYATSTGSSTAGNTYSFGASGSTNRAFGSLQSGSVVPTIGGGFVNNTGATLTSITVAYTGQTWRVGTINRTDRLDFQYSTDATSISTGTWTSVAALSYTNTAATTVGVATPTQTAAISNTITGLNLAAGDTFWVRWNDFNASGADDGMAVDDFSLSWSAPTAAQLIAAPSPLAFGSTAVGSTSAAKTYTLTGANLSNPTTLTATGPFVLSKDGSSGSYGTSLTYTVAELAAPATVYVLFVPTAGGAATGRISHSSGTASATVVLSGAGYDPNQTSFSFDACTGTTDLSDGWLQYSVAGAQTWACTTFGRNKATNSPTASAPYGVQINGFANGSNVENQDWLISPSLNLSATNFPALTFWARSAFTGPSLAVRVSTNYTGSGDPSLATWTTISAILPTAGSDVWTQVGGLDLSAFKAPKVYVALVYTSGPSTGASRWTVDDIAITNGNAAPAPVLAATPATLFLGNQSVGNSTIQTFNLSVANLTGNVTLTTSAADYQVAKAGGAFARTISLTPAELAGPTTIQVKFAPLTAGLAYAGNVSIATAGASTATVQLVGNSYDLNSSLEVVDWNMEWFGSAPSANVGPTNKDLQQANALKVMASLRADVFILQEVVSVDRLKQVVADLSAATGITYGYQASDFGSYADDPTTDAADYASAQKLAFVYNTAVVTNPTFQGLLRCSEADNCPAYNAWAGGRFPYMMTATVTLNGVAKQVRFIDIHAKANSTATSANDYQRRKVGADLLKAYLDANYPNDNILIAGDYNDVLNGTIATGVSPAVSSYSSFLNDAAGYVPLTLALANAGAQSTAGYPTVIDNSIASNELAAYYLPGSAAVRTDIASQIESYATTTTDHYPVFTRYSFSTPDLVISTPNQLVLNGIYNSITVTGTGSARVQAPVAVNTSLTVQGGGRLDTDCQPLTGPGTFTVADGGTLGICDAAGITTTGSTGAIQVTGTRSFSIAANYVYNGTAAQVTGLGLPSQVRELTTTNASNLTLSQPLTVAQTLTVASSGNVLLNNQALTLRSDAAGTALVVNSGTGTVQGATAAVQRYFDGSLNGGLGYRQLSAPVSGSTVADLATASFTPVVNSTYNGSAMPGSVQPYPTVYGYDESRLTTTTNNLSAFDKGWYSPADLRSALVVGKGYTVNLGARQAVDFVGALNNGDYTQNLTRQDQTADGGWQLLGNPYPAPLDWSQVMPADRPGLEAAVYVSQSTGQYANTYRSYVNKIGVPVLPVGQGFFVRVAENQISATLSLHNSQRVTSYATQVSVQRTTGETRPLLNLTLGTASGSADALYVYAESGATAGFDVQQDAAKLPNATGLNLAALTSTGQPLSIQGLATLTGRVALRVQVPVAGTYSLTAAELLNLPVGTQVVLEDTKTGQRTPLTAAGNAYTFSVAAGEPVDGRFWLRLNGVDSPLATTSPLQTELALYPNPTQNGQATLLVPTGTGAGQVRVLDALGRLVREQALVVGGATTLKLAGLPAGVYMVRVQAGSEQATRRLTIN</sequence>
<gene>
    <name evidence="3" type="ORF">FNT36_06780</name>
</gene>
<dbReference type="Gene3D" id="3.60.10.10">
    <property type="entry name" value="Endonuclease/exonuclease/phosphatase"/>
    <property type="match status" value="1"/>
</dbReference>
<evidence type="ECO:0000256" key="1">
    <source>
        <dbReference type="SAM" id="SignalP"/>
    </source>
</evidence>
<accession>A0A558BXB7</accession>
<evidence type="ECO:0000259" key="2">
    <source>
        <dbReference type="Pfam" id="PF18962"/>
    </source>
</evidence>
<feature type="chain" id="PRO_5021772635" evidence="1">
    <location>
        <begin position="24"/>
        <end position="1567"/>
    </location>
</feature>
<dbReference type="Gene3D" id="2.60.120.200">
    <property type="match status" value="1"/>
</dbReference>
<name>A0A558BXB7_9BACT</name>
<feature type="domain" description="Secretion system C-terminal sorting" evidence="2">
    <location>
        <begin position="1493"/>
        <end position="1566"/>
    </location>
</feature>
<dbReference type="OrthoDB" id="9802683at2"/>
<dbReference type="RefSeq" id="WP_144845761.1">
    <property type="nucleotide sequence ID" value="NZ_VMRJ01000002.1"/>
</dbReference>